<reference evidence="6 7" key="1">
    <citation type="submission" date="2013-05" db="EMBL/GenBank/DDBJ databases">
        <title>The Genome Sequence of Actinomyces europaeus ACS-120-V-COL10B.</title>
        <authorList>
            <consortium name="The Broad Institute Genomics Platform"/>
            <person name="Earl A."/>
            <person name="Ward D."/>
            <person name="Feldgarden M."/>
            <person name="Gevers D."/>
            <person name="Saerens B."/>
            <person name="Vaneechoutte M."/>
            <person name="Walker B."/>
            <person name="Young S."/>
            <person name="Zeng Q."/>
            <person name="Gargeya S."/>
            <person name="Fitzgerald M."/>
            <person name="Haas B."/>
            <person name="Abouelleil A."/>
            <person name="Allen A.W."/>
            <person name="Alvarado L."/>
            <person name="Arachchi H.M."/>
            <person name="Berlin A.M."/>
            <person name="Chapman S.B."/>
            <person name="Gainer-Dewar J."/>
            <person name="Goldberg J."/>
            <person name="Griggs A."/>
            <person name="Gujja S."/>
            <person name="Hansen M."/>
            <person name="Howarth C."/>
            <person name="Imamovic A."/>
            <person name="Ireland A."/>
            <person name="Larimer J."/>
            <person name="McCowan C."/>
            <person name="Murphy C."/>
            <person name="Pearson M."/>
            <person name="Poon T.W."/>
            <person name="Priest M."/>
            <person name="Roberts A."/>
            <person name="Saif S."/>
            <person name="Shea T."/>
            <person name="Sisk P."/>
            <person name="Sykes S."/>
            <person name="Wortman J."/>
            <person name="Nusbaum C."/>
            <person name="Birren B."/>
        </authorList>
    </citation>
    <scope>NUCLEOTIDE SEQUENCE [LARGE SCALE GENOMIC DNA]</scope>
    <source>
        <strain evidence="6 7">ACS-120-V-Col10b</strain>
    </source>
</reference>
<dbReference type="PROSITE" id="PS01081">
    <property type="entry name" value="HTH_TETR_1"/>
    <property type="match status" value="1"/>
</dbReference>
<evidence type="ECO:0000259" key="5">
    <source>
        <dbReference type="PROSITE" id="PS50977"/>
    </source>
</evidence>
<evidence type="ECO:0000256" key="1">
    <source>
        <dbReference type="ARBA" id="ARBA00023015"/>
    </source>
</evidence>
<evidence type="ECO:0000313" key="6">
    <source>
        <dbReference type="EMBL" id="EPD30943.1"/>
    </source>
</evidence>
<dbReference type="AlphaFoldDB" id="A0A9W5REF0"/>
<dbReference type="PROSITE" id="PS50977">
    <property type="entry name" value="HTH_TETR_2"/>
    <property type="match status" value="1"/>
</dbReference>
<feature type="DNA-binding region" description="H-T-H motif" evidence="4">
    <location>
        <begin position="34"/>
        <end position="53"/>
    </location>
</feature>
<dbReference type="PRINTS" id="PR00455">
    <property type="entry name" value="HTHTETR"/>
</dbReference>
<keyword evidence="2 4" id="KW-0238">DNA-binding</keyword>
<dbReference type="GO" id="GO:0003700">
    <property type="term" value="F:DNA-binding transcription factor activity"/>
    <property type="evidence" value="ECO:0007669"/>
    <property type="project" value="TreeGrafter"/>
</dbReference>
<accession>A0A9W5REF0</accession>
<name>A0A9W5REF0_9ACTO</name>
<keyword evidence="1" id="KW-0805">Transcription regulation</keyword>
<dbReference type="InterPro" id="IPR023772">
    <property type="entry name" value="DNA-bd_HTH_TetR-type_CS"/>
</dbReference>
<keyword evidence="7" id="KW-1185">Reference proteome</keyword>
<dbReference type="SUPFAM" id="SSF48498">
    <property type="entry name" value="Tetracyclin repressor-like, C-terminal domain"/>
    <property type="match status" value="1"/>
</dbReference>
<dbReference type="InterPro" id="IPR001647">
    <property type="entry name" value="HTH_TetR"/>
</dbReference>
<dbReference type="InterPro" id="IPR036271">
    <property type="entry name" value="Tet_transcr_reg_TetR-rel_C_sf"/>
</dbReference>
<dbReference type="InterPro" id="IPR054129">
    <property type="entry name" value="DesT_TetR_C"/>
</dbReference>
<organism evidence="6 7">
    <name type="scientific">Gleimia europaea ACS-120-V-Col10b</name>
    <dbReference type="NCBI Taxonomy" id="883069"/>
    <lineage>
        <taxon>Bacteria</taxon>
        <taxon>Bacillati</taxon>
        <taxon>Actinomycetota</taxon>
        <taxon>Actinomycetes</taxon>
        <taxon>Actinomycetales</taxon>
        <taxon>Actinomycetaceae</taxon>
        <taxon>Gleimia</taxon>
    </lineage>
</organism>
<evidence type="ECO:0000256" key="4">
    <source>
        <dbReference type="PROSITE-ProRule" id="PRU00335"/>
    </source>
</evidence>
<protein>
    <recommendedName>
        <fullName evidence="5">HTH tetR-type domain-containing protein</fullName>
    </recommendedName>
</protein>
<dbReference type="GO" id="GO:0000976">
    <property type="term" value="F:transcription cis-regulatory region binding"/>
    <property type="evidence" value="ECO:0007669"/>
    <property type="project" value="TreeGrafter"/>
</dbReference>
<dbReference type="Proteomes" id="UP000014387">
    <property type="component" value="Unassembled WGS sequence"/>
</dbReference>
<dbReference type="Pfam" id="PF21943">
    <property type="entry name" value="TetR_C_46"/>
    <property type="match status" value="1"/>
</dbReference>
<dbReference type="EMBL" id="AGWN01000001">
    <property type="protein sequence ID" value="EPD30943.1"/>
    <property type="molecule type" value="Genomic_DNA"/>
</dbReference>
<dbReference type="OrthoDB" id="70491at2"/>
<dbReference type="PANTHER" id="PTHR30055">
    <property type="entry name" value="HTH-TYPE TRANSCRIPTIONAL REGULATOR RUTR"/>
    <property type="match status" value="1"/>
</dbReference>
<dbReference type="Gene3D" id="1.10.357.10">
    <property type="entry name" value="Tetracycline Repressor, domain 2"/>
    <property type="match status" value="1"/>
</dbReference>
<dbReference type="PANTHER" id="PTHR30055:SF227">
    <property type="entry name" value="TRANSCRIPTIONAL REGULATORY PROTEIN (PROBABLY TETR-FAMILY)-RELATED"/>
    <property type="match status" value="1"/>
</dbReference>
<dbReference type="Pfam" id="PF00440">
    <property type="entry name" value="TetR_N"/>
    <property type="match status" value="1"/>
</dbReference>
<keyword evidence="3" id="KW-0804">Transcription</keyword>
<evidence type="ECO:0000313" key="7">
    <source>
        <dbReference type="Proteomes" id="UP000014387"/>
    </source>
</evidence>
<comment type="caution">
    <text evidence="6">The sequence shown here is derived from an EMBL/GenBank/DDBJ whole genome shotgun (WGS) entry which is preliminary data.</text>
</comment>
<dbReference type="InterPro" id="IPR050109">
    <property type="entry name" value="HTH-type_TetR-like_transc_reg"/>
</dbReference>
<sequence length="207" mass="22991">MAAKRTRLSAIERREQLITTGRSVFAARGFDATTVEEIANKAGVTKPVVYEHFGGKEGLYAVVVDREVQLLVTTITNSLNSADHPRRIVENTALALLDYIDDHTDGFRVLVRDAPLNRSEGYYSSVIGDVANKVEHLVAARFKEAKLNAKAAPIYAQMLVGLIAQVGQWWLEERSPDKKTVASHIVNLTWLGLRNLHPNPQLLCDCE</sequence>
<evidence type="ECO:0000256" key="2">
    <source>
        <dbReference type="ARBA" id="ARBA00023125"/>
    </source>
</evidence>
<evidence type="ECO:0000256" key="3">
    <source>
        <dbReference type="ARBA" id="ARBA00023163"/>
    </source>
</evidence>
<gene>
    <name evidence="6" type="ORF">HMPREF9238_00699</name>
</gene>
<dbReference type="InterPro" id="IPR009057">
    <property type="entry name" value="Homeodomain-like_sf"/>
</dbReference>
<proteinExistence type="predicted"/>
<dbReference type="SUPFAM" id="SSF46689">
    <property type="entry name" value="Homeodomain-like"/>
    <property type="match status" value="1"/>
</dbReference>
<dbReference type="RefSeq" id="WP_016444055.1">
    <property type="nucleotide sequence ID" value="NZ_KE150266.1"/>
</dbReference>
<feature type="domain" description="HTH tetR-type" evidence="5">
    <location>
        <begin position="11"/>
        <end position="71"/>
    </location>
</feature>